<feature type="compositionally biased region" description="Basic and acidic residues" evidence="1">
    <location>
        <begin position="1"/>
        <end position="19"/>
    </location>
</feature>
<feature type="compositionally biased region" description="Low complexity" evidence="1">
    <location>
        <begin position="61"/>
        <end position="70"/>
    </location>
</feature>
<comment type="caution">
    <text evidence="2">The sequence shown here is derived from an EMBL/GenBank/DDBJ whole genome shotgun (WGS) entry which is preliminary data.</text>
</comment>
<evidence type="ECO:0000256" key="1">
    <source>
        <dbReference type="SAM" id="MobiDB-lite"/>
    </source>
</evidence>
<organism evidence="2 3">
    <name type="scientific">Eragrostis curvula</name>
    <name type="common">weeping love grass</name>
    <dbReference type="NCBI Taxonomy" id="38414"/>
    <lineage>
        <taxon>Eukaryota</taxon>
        <taxon>Viridiplantae</taxon>
        <taxon>Streptophyta</taxon>
        <taxon>Embryophyta</taxon>
        <taxon>Tracheophyta</taxon>
        <taxon>Spermatophyta</taxon>
        <taxon>Magnoliopsida</taxon>
        <taxon>Liliopsida</taxon>
        <taxon>Poales</taxon>
        <taxon>Poaceae</taxon>
        <taxon>PACMAD clade</taxon>
        <taxon>Chloridoideae</taxon>
        <taxon>Eragrostideae</taxon>
        <taxon>Eragrostidinae</taxon>
        <taxon>Eragrostis</taxon>
    </lineage>
</organism>
<protein>
    <submittedName>
        <fullName evidence="2">Uncharacterized protein</fullName>
    </submittedName>
</protein>
<evidence type="ECO:0000313" key="2">
    <source>
        <dbReference type="EMBL" id="TVU02793.1"/>
    </source>
</evidence>
<feature type="non-terminal residue" evidence="2">
    <location>
        <position position="1"/>
    </location>
</feature>
<feature type="region of interest" description="Disordered" evidence="1">
    <location>
        <begin position="1"/>
        <end position="34"/>
    </location>
</feature>
<accession>A0A5J9SUU2</accession>
<gene>
    <name evidence="2" type="ORF">EJB05_51693</name>
</gene>
<reference evidence="2 3" key="1">
    <citation type="journal article" date="2019" name="Sci. Rep.">
        <title>A high-quality genome of Eragrostis curvula grass provides insights into Poaceae evolution and supports new strategies to enhance forage quality.</title>
        <authorList>
            <person name="Carballo J."/>
            <person name="Santos B.A.C.M."/>
            <person name="Zappacosta D."/>
            <person name="Garbus I."/>
            <person name="Selva J.P."/>
            <person name="Gallo C.A."/>
            <person name="Diaz A."/>
            <person name="Albertini E."/>
            <person name="Caccamo M."/>
            <person name="Echenique V."/>
        </authorList>
    </citation>
    <scope>NUCLEOTIDE SEQUENCE [LARGE SCALE GENOMIC DNA]</scope>
    <source>
        <strain evidence="3">cv. Victoria</strain>
        <tissue evidence="2">Leaf</tissue>
    </source>
</reference>
<evidence type="ECO:0000313" key="3">
    <source>
        <dbReference type="Proteomes" id="UP000324897"/>
    </source>
</evidence>
<feature type="region of interest" description="Disordered" evidence="1">
    <location>
        <begin position="61"/>
        <end position="83"/>
    </location>
</feature>
<dbReference type="EMBL" id="RWGY01000275">
    <property type="protein sequence ID" value="TVU02793.1"/>
    <property type="molecule type" value="Genomic_DNA"/>
</dbReference>
<proteinExistence type="predicted"/>
<name>A0A5J9SUU2_9POAL</name>
<dbReference type="Gramene" id="TVU02793">
    <property type="protein sequence ID" value="TVU02793"/>
    <property type="gene ID" value="EJB05_51693"/>
</dbReference>
<sequence length="83" mass="8866">MRSGPRRCDGAGDSLRAEGDCSEELPGSGHHELTPLWRVSASRDSEATPTRATLVAALRSGCSRRSPRGSYLDAEGVGKPTRR</sequence>
<keyword evidence="3" id="KW-1185">Reference proteome</keyword>
<dbReference type="Proteomes" id="UP000324897">
    <property type="component" value="Unassembled WGS sequence"/>
</dbReference>
<dbReference type="AlphaFoldDB" id="A0A5J9SUU2"/>